<dbReference type="InterPro" id="IPR016032">
    <property type="entry name" value="Sig_transdc_resp-reg_C-effctor"/>
</dbReference>
<evidence type="ECO:0000259" key="5">
    <source>
        <dbReference type="PROSITE" id="PS50110"/>
    </source>
</evidence>
<gene>
    <name evidence="6" type="ORF">IAA86_03360</name>
</gene>
<dbReference type="PRINTS" id="PR00038">
    <property type="entry name" value="HTHLUXR"/>
</dbReference>
<dbReference type="CDD" id="cd17535">
    <property type="entry name" value="REC_NarL-like"/>
    <property type="match status" value="1"/>
</dbReference>
<feature type="domain" description="Response regulatory" evidence="5">
    <location>
        <begin position="12"/>
        <end position="128"/>
    </location>
</feature>
<evidence type="ECO:0000256" key="3">
    <source>
        <dbReference type="PROSITE-ProRule" id="PRU00169"/>
    </source>
</evidence>
<dbReference type="PANTHER" id="PTHR43214">
    <property type="entry name" value="TWO-COMPONENT RESPONSE REGULATOR"/>
    <property type="match status" value="1"/>
</dbReference>
<evidence type="ECO:0000259" key="4">
    <source>
        <dbReference type="PROSITE" id="PS50043"/>
    </source>
</evidence>
<dbReference type="GO" id="GO:0003677">
    <property type="term" value="F:DNA binding"/>
    <property type="evidence" value="ECO:0007669"/>
    <property type="project" value="UniProtKB-KW"/>
</dbReference>
<dbReference type="PANTHER" id="PTHR43214:SF43">
    <property type="entry name" value="TWO-COMPONENT RESPONSE REGULATOR"/>
    <property type="match status" value="1"/>
</dbReference>
<proteinExistence type="predicted"/>
<keyword evidence="1 3" id="KW-0597">Phosphoprotein</keyword>
<protein>
    <submittedName>
        <fullName evidence="6">Response regulator transcription factor</fullName>
    </submittedName>
</protein>
<dbReference type="GO" id="GO:0006355">
    <property type="term" value="P:regulation of DNA-templated transcription"/>
    <property type="evidence" value="ECO:0007669"/>
    <property type="project" value="InterPro"/>
</dbReference>
<keyword evidence="2" id="KW-0238">DNA-binding</keyword>
<evidence type="ECO:0000313" key="6">
    <source>
        <dbReference type="EMBL" id="HIS74041.1"/>
    </source>
</evidence>
<dbReference type="GO" id="GO:0000160">
    <property type="term" value="P:phosphorelay signal transduction system"/>
    <property type="evidence" value="ECO:0007669"/>
    <property type="project" value="InterPro"/>
</dbReference>
<feature type="modified residue" description="4-aspartylphosphate" evidence="3">
    <location>
        <position position="63"/>
    </location>
</feature>
<reference evidence="6" key="1">
    <citation type="submission" date="2020-10" db="EMBL/GenBank/DDBJ databases">
        <authorList>
            <person name="Gilroy R."/>
        </authorList>
    </citation>
    <scope>NUCLEOTIDE SEQUENCE</scope>
    <source>
        <strain evidence="6">CHK152-2871</strain>
    </source>
</reference>
<dbReference type="InterPro" id="IPR058245">
    <property type="entry name" value="NreC/VraR/RcsB-like_REC"/>
</dbReference>
<sequence>MQVQNNKREKIRVILIEDHKLMRVGLKSLFEKYDDISVITEAEGGKEGVEKVKIHKPDVVIIDVGLNDISGIEAAKRILLNNSDTKIIMLTSIVNPDDVMESLKAGVYAYVLKDINSEMLAMVLRSVNDGAMWLDPKVVPIIREHGSGVVPAKTKNRANFKAAHANLTEREYEVLKLVVDGKSNHEIAQILKISEHTSKAHVCNIIQKLVVDDRTQAAVKAIKEGLV</sequence>
<dbReference type="Gene3D" id="3.40.50.2300">
    <property type="match status" value="1"/>
</dbReference>
<dbReference type="SMART" id="SM00421">
    <property type="entry name" value="HTH_LUXR"/>
    <property type="match status" value="1"/>
</dbReference>
<dbReference type="SUPFAM" id="SSF46894">
    <property type="entry name" value="C-terminal effector domain of the bipartite response regulators"/>
    <property type="match status" value="1"/>
</dbReference>
<dbReference type="Pfam" id="PF00072">
    <property type="entry name" value="Response_reg"/>
    <property type="match status" value="1"/>
</dbReference>
<dbReference type="AlphaFoldDB" id="A0A9D1FHP3"/>
<accession>A0A9D1FHP3</accession>
<dbReference type="InterPro" id="IPR039420">
    <property type="entry name" value="WalR-like"/>
</dbReference>
<dbReference type="Pfam" id="PF00196">
    <property type="entry name" value="GerE"/>
    <property type="match status" value="1"/>
</dbReference>
<dbReference type="PROSITE" id="PS50110">
    <property type="entry name" value="RESPONSE_REGULATORY"/>
    <property type="match status" value="1"/>
</dbReference>
<dbReference type="InterPro" id="IPR000792">
    <property type="entry name" value="Tscrpt_reg_LuxR_C"/>
</dbReference>
<reference evidence="6" key="2">
    <citation type="journal article" date="2021" name="PeerJ">
        <title>Extensive microbial diversity within the chicken gut microbiome revealed by metagenomics and culture.</title>
        <authorList>
            <person name="Gilroy R."/>
            <person name="Ravi A."/>
            <person name="Getino M."/>
            <person name="Pursley I."/>
            <person name="Horton D.L."/>
            <person name="Alikhan N.F."/>
            <person name="Baker D."/>
            <person name="Gharbi K."/>
            <person name="Hall N."/>
            <person name="Watson M."/>
            <person name="Adriaenssens E.M."/>
            <person name="Foster-Nyarko E."/>
            <person name="Jarju S."/>
            <person name="Secka A."/>
            <person name="Antonio M."/>
            <person name="Oren A."/>
            <person name="Chaudhuri R.R."/>
            <person name="La Ragione R."/>
            <person name="Hildebrand F."/>
            <person name="Pallen M.J."/>
        </authorList>
    </citation>
    <scope>NUCLEOTIDE SEQUENCE</scope>
    <source>
        <strain evidence="6">CHK152-2871</strain>
    </source>
</reference>
<dbReference type="SMART" id="SM00448">
    <property type="entry name" value="REC"/>
    <property type="match status" value="1"/>
</dbReference>
<dbReference type="CDD" id="cd06170">
    <property type="entry name" value="LuxR_C_like"/>
    <property type="match status" value="1"/>
</dbReference>
<name>A0A9D1FHP3_9BACT</name>
<dbReference type="SUPFAM" id="SSF52172">
    <property type="entry name" value="CheY-like"/>
    <property type="match status" value="1"/>
</dbReference>
<feature type="domain" description="HTH luxR-type" evidence="4">
    <location>
        <begin position="160"/>
        <end position="225"/>
    </location>
</feature>
<evidence type="ECO:0000313" key="7">
    <source>
        <dbReference type="Proteomes" id="UP000886865"/>
    </source>
</evidence>
<dbReference type="Proteomes" id="UP000886865">
    <property type="component" value="Unassembled WGS sequence"/>
</dbReference>
<dbReference type="EMBL" id="DVJQ01000029">
    <property type="protein sequence ID" value="HIS74041.1"/>
    <property type="molecule type" value="Genomic_DNA"/>
</dbReference>
<dbReference type="InterPro" id="IPR001789">
    <property type="entry name" value="Sig_transdc_resp-reg_receiver"/>
</dbReference>
<evidence type="ECO:0000256" key="2">
    <source>
        <dbReference type="ARBA" id="ARBA00023125"/>
    </source>
</evidence>
<evidence type="ECO:0000256" key="1">
    <source>
        <dbReference type="ARBA" id="ARBA00022553"/>
    </source>
</evidence>
<comment type="caution">
    <text evidence="6">The sequence shown here is derived from an EMBL/GenBank/DDBJ whole genome shotgun (WGS) entry which is preliminary data.</text>
</comment>
<organism evidence="6 7">
    <name type="scientific">Candidatus Galligastranaerophilus intestinavium</name>
    <dbReference type="NCBI Taxonomy" id="2840836"/>
    <lineage>
        <taxon>Bacteria</taxon>
        <taxon>Candidatus Galligastranaerophilus</taxon>
    </lineage>
</organism>
<dbReference type="InterPro" id="IPR011006">
    <property type="entry name" value="CheY-like_superfamily"/>
</dbReference>
<dbReference type="PROSITE" id="PS50043">
    <property type="entry name" value="HTH_LUXR_2"/>
    <property type="match status" value="1"/>
</dbReference>